<dbReference type="InterPro" id="IPR001497">
    <property type="entry name" value="MethylDNA_cys_MeTrfase_AS"/>
</dbReference>
<dbReference type="CDD" id="cd06445">
    <property type="entry name" value="ATase"/>
    <property type="match status" value="1"/>
</dbReference>
<evidence type="ECO:0000256" key="8">
    <source>
        <dbReference type="ARBA" id="ARBA00049348"/>
    </source>
</evidence>
<dbReference type="NCBIfam" id="TIGR00589">
    <property type="entry name" value="ogt"/>
    <property type="match status" value="1"/>
</dbReference>
<dbReference type="Proteomes" id="UP000276443">
    <property type="component" value="Unassembled WGS sequence"/>
</dbReference>
<dbReference type="GO" id="GO:0032259">
    <property type="term" value="P:methylation"/>
    <property type="evidence" value="ECO:0007669"/>
    <property type="project" value="UniProtKB-KW"/>
</dbReference>
<dbReference type="PROSITE" id="PS00374">
    <property type="entry name" value="MGMT"/>
    <property type="match status" value="1"/>
</dbReference>
<reference evidence="10 11" key="1">
    <citation type="submission" date="2018-11" db="EMBL/GenBank/DDBJ databases">
        <title>Genomic Encyclopedia of Type Strains, Phase IV (KMG-IV): sequencing the most valuable type-strain genomes for metagenomic binning, comparative biology and taxonomic classification.</title>
        <authorList>
            <person name="Goeker M."/>
        </authorList>
    </citation>
    <scope>NUCLEOTIDE SEQUENCE [LARGE SCALE GENOMIC DNA]</scope>
    <source>
        <strain evidence="10 11">DSM 18090</strain>
    </source>
</reference>
<evidence type="ECO:0000256" key="5">
    <source>
        <dbReference type="ARBA" id="ARBA00022679"/>
    </source>
</evidence>
<dbReference type="Pfam" id="PF01035">
    <property type="entry name" value="DNA_binding_1"/>
    <property type="match status" value="1"/>
</dbReference>
<organism evidence="10 11">
    <name type="scientific">Aquisalibacillus elongatus</name>
    <dbReference type="NCBI Taxonomy" id="485577"/>
    <lineage>
        <taxon>Bacteria</taxon>
        <taxon>Bacillati</taxon>
        <taxon>Bacillota</taxon>
        <taxon>Bacilli</taxon>
        <taxon>Bacillales</taxon>
        <taxon>Bacillaceae</taxon>
        <taxon>Aquisalibacillus</taxon>
    </lineage>
</organism>
<evidence type="ECO:0000256" key="3">
    <source>
        <dbReference type="ARBA" id="ARBA00011918"/>
    </source>
</evidence>
<proteinExistence type="inferred from homology"/>
<dbReference type="InterPro" id="IPR036388">
    <property type="entry name" value="WH-like_DNA-bd_sf"/>
</dbReference>
<dbReference type="PANTHER" id="PTHR10815">
    <property type="entry name" value="METHYLATED-DNA--PROTEIN-CYSTEINE METHYLTRANSFERASE"/>
    <property type="match status" value="1"/>
</dbReference>
<feature type="domain" description="Methylated-DNA-[protein]-cysteine S-methyltransferase DNA binding" evidence="9">
    <location>
        <begin position="87"/>
        <end position="166"/>
    </location>
</feature>
<dbReference type="FunFam" id="1.10.10.10:FF:000214">
    <property type="entry name" value="Methylated-DNA--protein-cysteine methyltransferase"/>
    <property type="match status" value="1"/>
</dbReference>
<keyword evidence="6" id="KW-0227">DNA damage</keyword>
<evidence type="ECO:0000313" key="11">
    <source>
        <dbReference type="Proteomes" id="UP000276443"/>
    </source>
</evidence>
<dbReference type="AlphaFoldDB" id="A0A3N5AYH8"/>
<evidence type="ECO:0000256" key="4">
    <source>
        <dbReference type="ARBA" id="ARBA00022603"/>
    </source>
</evidence>
<dbReference type="InterPro" id="IPR014048">
    <property type="entry name" value="MethylDNA_cys_MeTrfase_DNA-bd"/>
</dbReference>
<dbReference type="PANTHER" id="PTHR10815:SF13">
    <property type="entry name" value="METHYLATED-DNA--PROTEIN-CYSTEINE METHYLTRANSFERASE"/>
    <property type="match status" value="1"/>
</dbReference>
<comment type="similarity">
    <text evidence="2">Belongs to the MGMT family.</text>
</comment>
<evidence type="ECO:0000313" key="10">
    <source>
        <dbReference type="EMBL" id="RPF50104.1"/>
    </source>
</evidence>
<comment type="caution">
    <text evidence="10">The sequence shown here is derived from an EMBL/GenBank/DDBJ whole genome shotgun (WGS) entry which is preliminary data.</text>
</comment>
<comment type="catalytic activity">
    <reaction evidence="8">
        <text>a 6-O-methyl-2'-deoxyguanosine in DNA + L-cysteinyl-[protein] = S-methyl-L-cysteinyl-[protein] + a 2'-deoxyguanosine in DNA</text>
        <dbReference type="Rhea" id="RHEA:24000"/>
        <dbReference type="Rhea" id="RHEA-COMP:10131"/>
        <dbReference type="Rhea" id="RHEA-COMP:10132"/>
        <dbReference type="Rhea" id="RHEA-COMP:11367"/>
        <dbReference type="Rhea" id="RHEA-COMP:11368"/>
        <dbReference type="ChEBI" id="CHEBI:29950"/>
        <dbReference type="ChEBI" id="CHEBI:82612"/>
        <dbReference type="ChEBI" id="CHEBI:85445"/>
        <dbReference type="ChEBI" id="CHEBI:85448"/>
        <dbReference type="EC" id="2.1.1.63"/>
    </reaction>
</comment>
<keyword evidence="4 10" id="KW-0489">Methyltransferase</keyword>
<dbReference type="GO" id="GO:0003908">
    <property type="term" value="F:methylated-DNA-[protein]-cysteine S-methyltransferase activity"/>
    <property type="evidence" value="ECO:0007669"/>
    <property type="project" value="UniProtKB-EC"/>
</dbReference>
<dbReference type="SUPFAM" id="SSF53155">
    <property type="entry name" value="Methylated DNA-protein cysteine methyltransferase domain"/>
    <property type="match status" value="1"/>
</dbReference>
<evidence type="ECO:0000259" key="9">
    <source>
        <dbReference type="Pfam" id="PF01035"/>
    </source>
</evidence>
<dbReference type="RefSeq" id="WP_245998201.1">
    <property type="nucleotide sequence ID" value="NZ_RKRF01000014.1"/>
</dbReference>
<dbReference type="InterPro" id="IPR036631">
    <property type="entry name" value="MGMT_N_sf"/>
</dbReference>
<evidence type="ECO:0000256" key="7">
    <source>
        <dbReference type="ARBA" id="ARBA00023204"/>
    </source>
</evidence>
<name>A0A3N5AYH8_9BACI</name>
<evidence type="ECO:0000256" key="2">
    <source>
        <dbReference type="ARBA" id="ARBA00008711"/>
    </source>
</evidence>
<sequence length="176" mass="20002">MKKLIISHLDTPVGNMIFGGQHDSVYFIKIGTLAERQTWIEKWQIKHGFGSFTEEKNAFIQAKEEMMAYFNDDLDTFSFNMSLLGTDFQRQVWDAMLRIPHGDTWTYKDIAVEIEKPKAIRAVGGAINKNPITIAVPCHRVVGSDGSLTGYASGLDKKKYLLHHETKSNNWLHLTS</sequence>
<dbReference type="EC" id="2.1.1.63" evidence="3"/>
<protein>
    <recommendedName>
        <fullName evidence="3">methylated-DNA--[protein]-cysteine S-methyltransferase</fullName>
        <ecNumber evidence="3">2.1.1.63</ecNumber>
    </recommendedName>
</protein>
<evidence type="ECO:0000256" key="1">
    <source>
        <dbReference type="ARBA" id="ARBA00001286"/>
    </source>
</evidence>
<dbReference type="EMBL" id="RKRF01000014">
    <property type="protein sequence ID" value="RPF50104.1"/>
    <property type="molecule type" value="Genomic_DNA"/>
</dbReference>
<keyword evidence="5 10" id="KW-0808">Transferase</keyword>
<accession>A0A3N5AYH8</accession>
<gene>
    <name evidence="10" type="ORF">EDC24_2922</name>
</gene>
<dbReference type="InterPro" id="IPR036217">
    <property type="entry name" value="MethylDNA_cys_MeTrfase_DNAb"/>
</dbReference>
<dbReference type="Gene3D" id="1.10.10.10">
    <property type="entry name" value="Winged helix-like DNA-binding domain superfamily/Winged helix DNA-binding domain"/>
    <property type="match status" value="1"/>
</dbReference>
<dbReference type="SUPFAM" id="SSF46767">
    <property type="entry name" value="Methylated DNA-protein cysteine methyltransferase, C-terminal domain"/>
    <property type="match status" value="1"/>
</dbReference>
<keyword evidence="11" id="KW-1185">Reference proteome</keyword>
<evidence type="ECO:0000256" key="6">
    <source>
        <dbReference type="ARBA" id="ARBA00022763"/>
    </source>
</evidence>
<comment type="catalytic activity">
    <reaction evidence="1">
        <text>a 4-O-methyl-thymidine in DNA + L-cysteinyl-[protein] = a thymidine in DNA + S-methyl-L-cysteinyl-[protein]</text>
        <dbReference type="Rhea" id="RHEA:53428"/>
        <dbReference type="Rhea" id="RHEA-COMP:10131"/>
        <dbReference type="Rhea" id="RHEA-COMP:10132"/>
        <dbReference type="Rhea" id="RHEA-COMP:13555"/>
        <dbReference type="Rhea" id="RHEA-COMP:13556"/>
        <dbReference type="ChEBI" id="CHEBI:29950"/>
        <dbReference type="ChEBI" id="CHEBI:82612"/>
        <dbReference type="ChEBI" id="CHEBI:137386"/>
        <dbReference type="ChEBI" id="CHEBI:137387"/>
        <dbReference type="EC" id="2.1.1.63"/>
    </reaction>
</comment>
<keyword evidence="7" id="KW-0234">DNA repair</keyword>
<dbReference type="GO" id="GO:0006281">
    <property type="term" value="P:DNA repair"/>
    <property type="evidence" value="ECO:0007669"/>
    <property type="project" value="UniProtKB-KW"/>
</dbReference>